<organism evidence="2 3">
    <name type="scientific">Merluccius polli</name>
    <name type="common">Benguela hake</name>
    <name type="synonym">Merluccius cadenati</name>
    <dbReference type="NCBI Taxonomy" id="89951"/>
    <lineage>
        <taxon>Eukaryota</taxon>
        <taxon>Metazoa</taxon>
        <taxon>Chordata</taxon>
        <taxon>Craniata</taxon>
        <taxon>Vertebrata</taxon>
        <taxon>Euteleostomi</taxon>
        <taxon>Actinopterygii</taxon>
        <taxon>Neopterygii</taxon>
        <taxon>Teleostei</taxon>
        <taxon>Neoteleostei</taxon>
        <taxon>Acanthomorphata</taxon>
        <taxon>Zeiogadaria</taxon>
        <taxon>Gadariae</taxon>
        <taxon>Gadiformes</taxon>
        <taxon>Gadoidei</taxon>
        <taxon>Merlucciidae</taxon>
        <taxon>Merluccius</taxon>
    </lineage>
</organism>
<dbReference type="GO" id="GO:0016706">
    <property type="term" value="F:2-oxoglutarate-dependent dioxygenase activity"/>
    <property type="evidence" value="ECO:0007669"/>
    <property type="project" value="InterPro"/>
</dbReference>
<dbReference type="InterPro" id="IPR043502">
    <property type="entry name" value="DNA/RNA_pol_sf"/>
</dbReference>
<evidence type="ECO:0000313" key="2">
    <source>
        <dbReference type="EMBL" id="KAK0149886.1"/>
    </source>
</evidence>
<dbReference type="Pfam" id="PF09004">
    <property type="entry name" value="ALKBH8_N"/>
    <property type="match status" value="1"/>
</dbReference>
<name>A0AA47P3Z1_MERPO</name>
<comment type="caution">
    <text evidence="2">The sequence shown here is derived from an EMBL/GenBank/DDBJ whole genome shotgun (WGS) entry which is preliminary data.</text>
</comment>
<evidence type="ECO:0000313" key="3">
    <source>
        <dbReference type="Proteomes" id="UP001174136"/>
    </source>
</evidence>
<proteinExistence type="predicted"/>
<dbReference type="PANTHER" id="PTHR47510:SF3">
    <property type="entry name" value="ENDO_EXONUCLEASE_PHOSPHATASE DOMAIN-CONTAINING PROTEIN"/>
    <property type="match status" value="1"/>
</dbReference>
<dbReference type="GO" id="GO:0008168">
    <property type="term" value="F:methyltransferase activity"/>
    <property type="evidence" value="ECO:0007669"/>
    <property type="project" value="InterPro"/>
</dbReference>
<keyword evidence="2" id="KW-0808">Transferase</keyword>
<sequence>MSVLPRFVQYVQCPTRGENTLDLVYSNWKKAYKTVPLPHLGMSDHLSLLLVPAYIPLRKKPKPVTRTIKIWPEGADQLQDCFQNTDWNIFEHQELQERTDTVLCYIKRCTDTVTVNKHVRVYPNQKPWMTPAVKALLKARNSAFTSGDRALYSAARSDLRRGIKAAKGEYRKKVELHLGDDTRRVWQGIQHLTGYKGSLPAAAAGGMNISLAEDLNHFFARFESARSPSSPVLQLHPSSLTHVPPAPTTTSNTLTLQVHQVRRALLAVNPRKAAGPDGVLGKVLRACADQLAGVLTRIFNTSLSLAEVPPCLKAANIIPVPKKTSITDLNDYRPVALTSVVMKCFERLVLQHLKASLPKNFDPHQFAYRANRSTEDAVAAVLHTALSHLELPGTYVRLLFVNYSSAFNTIVPDILNFLTNQPQVVTVGQAHSATLTLGTGSPQGCVLSPLLYNLYTSDCTPKHPTNSIIKFADDTTVVGLITGGDETAYRQEIGMLAEWCSRNNLVLNSTKTKEMVIDFRRRRGDHAPLSINGEGVARVASFKFLGAHIQEDLSWTTNTTALIKKAQQRLHFLRVLRRNYLEEKLLVSFYRATIESVLLYCVTVWFASCSAAGKKALQRVTRTAEKIIGCSLPPLEDLSSSRCLSRALKISADSSHPSQHLFNLLPSGRRFRSLKSRTNRLKNSFYPWAVRTLNLSQISSVSLGSH</sequence>
<gene>
    <name evidence="2" type="primary">pol_4</name>
    <name evidence="2" type="ORF">N1851_009333</name>
</gene>
<keyword evidence="3" id="KW-1185">Reference proteome</keyword>
<accession>A0AA47P3Z1</accession>
<dbReference type="Proteomes" id="UP001174136">
    <property type="component" value="Unassembled WGS sequence"/>
</dbReference>
<dbReference type="PANTHER" id="PTHR47510">
    <property type="entry name" value="REVERSE TRANSCRIPTASE DOMAIN-CONTAINING PROTEIN"/>
    <property type="match status" value="1"/>
</dbReference>
<protein>
    <submittedName>
        <fullName evidence="2">RNA-directed DNA polymerase from mobile element jockey</fullName>
    </submittedName>
</protein>
<dbReference type="InterPro" id="IPR015095">
    <property type="entry name" value="AlkB_hom8_N"/>
</dbReference>
<dbReference type="GO" id="GO:0003964">
    <property type="term" value="F:RNA-directed DNA polymerase activity"/>
    <property type="evidence" value="ECO:0007669"/>
    <property type="project" value="UniProtKB-KW"/>
</dbReference>
<dbReference type="SUPFAM" id="SSF56672">
    <property type="entry name" value="DNA/RNA polymerases"/>
    <property type="match status" value="1"/>
</dbReference>
<feature type="domain" description="Reverse transcriptase" evidence="1">
    <location>
        <begin position="301"/>
        <end position="549"/>
    </location>
</feature>
<dbReference type="InterPro" id="IPR000477">
    <property type="entry name" value="RT_dom"/>
</dbReference>
<keyword evidence="2" id="KW-0548">Nucleotidyltransferase</keyword>
<dbReference type="Pfam" id="PF00078">
    <property type="entry name" value="RVT_1"/>
    <property type="match status" value="1"/>
</dbReference>
<evidence type="ECO:0000259" key="1">
    <source>
        <dbReference type="PROSITE" id="PS50878"/>
    </source>
</evidence>
<dbReference type="PROSITE" id="PS50878">
    <property type="entry name" value="RT_POL"/>
    <property type="match status" value="1"/>
</dbReference>
<keyword evidence="2" id="KW-0695">RNA-directed DNA polymerase</keyword>
<reference evidence="2" key="1">
    <citation type="journal article" date="2023" name="Front. Mar. Sci.">
        <title>A new Merluccius polli reference genome to investigate the effects of global change in West African waters.</title>
        <authorList>
            <person name="Mateo J.L."/>
            <person name="Blanco-Fernandez C."/>
            <person name="Garcia-Vazquez E."/>
            <person name="Machado-Schiaffino G."/>
        </authorList>
    </citation>
    <scope>NUCLEOTIDE SEQUENCE</scope>
    <source>
        <strain evidence="2">C29</strain>
        <tissue evidence="2">Fin</tissue>
    </source>
</reference>
<dbReference type="CDD" id="cd01650">
    <property type="entry name" value="RT_nLTR_like"/>
    <property type="match status" value="1"/>
</dbReference>
<dbReference type="EMBL" id="JAOPHQ010001710">
    <property type="protein sequence ID" value="KAK0149886.1"/>
    <property type="molecule type" value="Genomic_DNA"/>
</dbReference>
<dbReference type="AlphaFoldDB" id="A0AA47P3Z1"/>